<evidence type="ECO:0000313" key="1">
    <source>
        <dbReference type="EMBL" id="SVD51751.1"/>
    </source>
</evidence>
<feature type="non-terminal residue" evidence="1">
    <location>
        <position position="1"/>
    </location>
</feature>
<dbReference type="EMBL" id="UINC01155728">
    <property type="protein sequence ID" value="SVD51751.1"/>
    <property type="molecule type" value="Genomic_DNA"/>
</dbReference>
<dbReference type="AlphaFoldDB" id="A0A382W0S3"/>
<reference evidence="1" key="1">
    <citation type="submission" date="2018-05" db="EMBL/GenBank/DDBJ databases">
        <authorList>
            <person name="Lanie J.A."/>
            <person name="Ng W.-L."/>
            <person name="Kazmierczak K.M."/>
            <person name="Andrzejewski T.M."/>
            <person name="Davidsen T.M."/>
            <person name="Wayne K.J."/>
            <person name="Tettelin H."/>
            <person name="Glass J.I."/>
            <person name="Rusch D."/>
            <person name="Podicherti R."/>
            <person name="Tsui H.-C.T."/>
            <person name="Winkler M.E."/>
        </authorList>
    </citation>
    <scope>NUCLEOTIDE SEQUENCE</scope>
</reference>
<organism evidence="1">
    <name type="scientific">marine metagenome</name>
    <dbReference type="NCBI Taxonomy" id="408172"/>
    <lineage>
        <taxon>unclassified sequences</taxon>
        <taxon>metagenomes</taxon>
        <taxon>ecological metagenomes</taxon>
    </lineage>
</organism>
<sequence length="281" mass="30830">SNYMLNTWRNSPWSGNGTTNQYCDDCTWDDNNNLHTDFELYSTMEDLEAETNKWSSCNYNDPGIGFPRDCGPNGVVGGQWNSLYRGGQQHVQYDIYTPGGSGVATSGGTLAQWTAEYTPDSNFNGSDEIKYKVLNPNNENGESDESVIAITINPVNDLPVLNPISNIVMDEDTMNIVDVYFDDPDSELALSATSSNPNMTVRFTESSNSLEIQPDNNFYGSAAITVTATEVNFNFEQSTVQAFYFITVAEIDGISIQDGDHIIAYKQNSFGLPFGNPVGGA</sequence>
<gene>
    <name evidence="1" type="ORF">METZ01_LOCUS404605</name>
</gene>
<accession>A0A382W0S3</accession>
<name>A0A382W0S3_9ZZZZ</name>
<evidence type="ECO:0008006" key="2">
    <source>
        <dbReference type="Google" id="ProtNLM"/>
    </source>
</evidence>
<feature type="non-terminal residue" evidence="1">
    <location>
        <position position="281"/>
    </location>
</feature>
<protein>
    <recommendedName>
        <fullName evidence="2">Cadherin domain-containing protein</fullName>
    </recommendedName>
</protein>
<proteinExistence type="predicted"/>